<dbReference type="AlphaFoldDB" id="A0A1G8FDZ3"/>
<accession>A0A1G8FDZ3</accession>
<dbReference type="Gene3D" id="3.40.50.300">
    <property type="entry name" value="P-loop containing nucleotide triphosphate hydrolases"/>
    <property type="match status" value="1"/>
</dbReference>
<dbReference type="EMBL" id="FNDD01000030">
    <property type="protein sequence ID" value="SDH80404.1"/>
    <property type="molecule type" value="Genomic_DNA"/>
</dbReference>
<organism evidence="1 2">
    <name type="scientific">Vibrio xiamenensis</name>
    <dbReference type="NCBI Taxonomy" id="861298"/>
    <lineage>
        <taxon>Bacteria</taxon>
        <taxon>Pseudomonadati</taxon>
        <taxon>Pseudomonadota</taxon>
        <taxon>Gammaproteobacteria</taxon>
        <taxon>Vibrionales</taxon>
        <taxon>Vibrionaceae</taxon>
        <taxon>Vibrio</taxon>
    </lineage>
</organism>
<dbReference type="RefSeq" id="WP_093278055.1">
    <property type="nucleotide sequence ID" value="NZ_FNDD01000030.1"/>
</dbReference>
<dbReference type="Proteomes" id="UP000198854">
    <property type="component" value="Unassembled WGS sequence"/>
</dbReference>
<protein>
    <submittedName>
        <fullName evidence="1">Uncharacterized protein</fullName>
    </submittedName>
</protein>
<dbReference type="SUPFAM" id="SSF52540">
    <property type="entry name" value="P-loop containing nucleoside triphosphate hydrolases"/>
    <property type="match status" value="1"/>
</dbReference>
<dbReference type="InterPro" id="IPR027417">
    <property type="entry name" value="P-loop_NTPase"/>
</dbReference>
<gene>
    <name evidence="1" type="ORF">SAMN04488136_13015</name>
</gene>
<name>A0A1G8FDZ3_9VIBR</name>
<sequence>MFNIFSPKTNTDILAELVQDLHPGPVIIGIIGAPGSGKSVLANELVQRGNNATLVNGAELDSILKHAESPQTYVIDHLFDLGLDTAKLMISLAESNSGNLFVFMCQSRLDFTQEVLAELSAVKWVKFSKGKLLPNF</sequence>
<reference evidence="1 2" key="1">
    <citation type="submission" date="2016-10" db="EMBL/GenBank/DDBJ databases">
        <authorList>
            <person name="de Groot N.N."/>
        </authorList>
    </citation>
    <scope>NUCLEOTIDE SEQUENCE [LARGE SCALE GENOMIC DNA]</scope>
    <source>
        <strain evidence="1 2">CGMCC 1.10228</strain>
    </source>
</reference>
<proteinExistence type="predicted"/>
<evidence type="ECO:0000313" key="2">
    <source>
        <dbReference type="Proteomes" id="UP000198854"/>
    </source>
</evidence>
<keyword evidence="2" id="KW-1185">Reference proteome</keyword>
<evidence type="ECO:0000313" key="1">
    <source>
        <dbReference type="EMBL" id="SDH80404.1"/>
    </source>
</evidence>